<comment type="cofactor">
    <cofactor evidence="2">
        <name>Mg(2+)</name>
        <dbReference type="ChEBI" id="CHEBI:18420"/>
    </cofactor>
</comment>
<keyword evidence="5" id="KW-0597">Phosphoprotein</keyword>
<dbReference type="Pfam" id="PF24947">
    <property type="entry name" value="PGM1_C_vert_fung"/>
    <property type="match status" value="1"/>
</dbReference>
<comment type="similarity">
    <text evidence="3">Belongs to the phosphohexose mutase family.</text>
</comment>
<dbReference type="Pfam" id="PF02880">
    <property type="entry name" value="PGM_PMM_III"/>
    <property type="match status" value="1"/>
</dbReference>
<evidence type="ECO:0000256" key="6">
    <source>
        <dbReference type="ARBA" id="ARBA00022723"/>
    </source>
</evidence>
<comment type="catalytic activity">
    <reaction evidence="1">
        <text>alpha-D-glucose 1-phosphate = alpha-D-glucose 6-phosphate</text>
        <dbReference type="Rhea" id="RHEA:23536"/>
        <dbReference type="ChEBI" id="CHEBI:58225"/>
        <dbReference type="ChEBI" id="CHEBI:58601"/>
        <dbReference type="EC" id="5.4.2.2"/>
    </reaction>
</comment>
<keyword evidence="6" id="KW-0479">Metal-binding</keyword>
<name>A0A1E7F2R6_9STRA</name>
<dbReference type="InterPro" id="IPR036900">
    <property type="entry name" value="A-D-PHexomutase_C_sf"/>
</dbReference>
<sequence>MKFSCIAVAAVTISLLPSFASTEAFVPRTVSILTPREKYYAPVKNLYGGGQQQHLAASSSSGTLAEIPTSPIPGMKPGTSGLRKKVEIWQGIDDEIKEKYYVENFIQSLLDTAKANNKGEIPKTLIVAGDGRYFNDEAIQIICRVLAGNGVENIWVPRSGIMSTPAVSAAIRTREGGSADGGIILTASHNPGGPGEDFGIKYNENYGQPAGEEFTDALYERSLEISSFKTVQGSPDININAPAGTTFSLSPTSAVTIIDPFTEYVKVLKESFNFDEICEFAKHPDFSILFDGMHGAGGPFAQRILIEELGFPKSSLMRCDPRPDFGGCHPDPNLTYAAELVKKMGLKSDGSADESAASTAPTLGASNDGDGDRNLIAGAGCFVTPSDSLAMICDNWKAIPHFEKAGGLKGVARSMPSSAALDIVAESLDIPLFITPTGWKFFGNLMGSKEQFDKRDYTPFLCGEESFGTGTDHIREKDGLWAMLAWISILIDANKDTAEGQPLIQVKDVVMNHWVKYGRHFYCRYDYEAVETDAANKMVDLIRDNYINGDLSALNEDPSGIKLVATEEFAYTDPVDGSVTSNQGLILFFRYANGDDARVIFRLSGTGSAGATIRMYLEKYEKEKERYGEAAPSILKSLADRAIALVQLQELTGRESPSVIT</sequence>
<dbReference type="InParanoid" id="A0A1E7F2R6"/>
<dbReference type="InterPro" id="IPR005845">
    <property type="entry name" value="A-D-PHexomutase_a/b/a-II"/>
</dbReference>
<feature type="signal peptide" evidence="9">
    <location>
        <begin position="1"/>
        <end position="22"/>
    </location>
</feature>
<dbReference type="GO" id="GO:0000287">
    <property type="term" value="F:magnesium ion binding"/>
    <property type="evidence" value="ECO:0007669"/>
    <property type="project" value="InterPro"/>
</dbReference>
<reference evidence="13 14" key="1">
    <citation type="submission" date="2016-09" db="EMBL/GenBank/DDBJ databases">
        <title>Extensive genetic diversity and differential bi-allelic expression allows diatom success in the polar Southern Ocean.</title>
        <authorList>
            <consortium name="DOE Joint Genome Institute"/>
            <person name="Mock T."/>
            <person name="Otillar R.P."/>
            <person name="Strauss J."/>
            <person name="Dupont C."/>
            <person name="Frickenhaus S."/>
            <person name="Maumus F."/>
            <person name="Mcmullan M."/>
            <person name="Sanges R."/>
            <person name="Schmutz J."/>
            <person name="Toseland A."/>
            <person name="Valas R."/>
            <person name="Veluchamy A."/>
            <person name="Ward B.J."/>
            <person name="Allen A."/>
            <person name="Barry K."/>
            <person name="Falciatore A."/>
            <person name="Ferrante M."/>
            <person name="Fortunato A.E."/>
            <person name="Gloeckner G."/>
            <person name="Gruber A."/>
            <person name="Hipkin R."/>
            <person name="Janech M."/>
            <person name="Kroth P."/>
            <person name="Leese F."/>
            <person name="Lindquist E."/>
            <person name="Lyon B.R."/>
            <person name="Martin J."/>
            <person name="Mayer C."/>
            <person name="Parker M."/>
            <person name="Quesneville H."/>
            <person name="Raymond J."/>
            <person name="Uhlig C."/>
            <person name="Valentin K.U."/>
            <person name="Worden A.Z."/>
            <person name="Armbrust E.V."/>
            <person name="Bowler C."/>
            <person name="Green B."/>
            <person name="Moulton V."/>
            <person name="Van Oosterhout C."/>
            <person name="Grigoriev I."/>
        </authorList>
    </citation>
    <scope>NUCLEOTIDE SEQUENCE [LARGE SCALE GENOMIC DNA]</scope>
    <source>
        <strain evidence="13 14">CCMP1102</strain>
    </source>
</reference>
<dbReference type="PANTHER" id="PTHR22573">
    <property type="entry name" value="PHOSPHOHEXOMUTASE FAMILY MEMBER"/>
    <property type="match status" value="1"/>
</dbReference>
<dbReference type="InterPro" id="IPR005841">
    <property type="entry name" value="Alpha-D-phosphohexomutase_SF"/>
</dbReference>
<dbReference type="InterPro" id="IPR016055">
    <property type="entry name" value="A-D-PHexomutase_a/b/a-I/II/III"/>
</dbReference>
<dbReference type="PROSITE" id="PS00710">
    <property type="entry name" value="PGM_PMM"/>
    <property type="match status" value="1"/>
</dbReference>
<dbReference type="SUPFAM" id="SSF53738">
    <property type="entry name" value="Phosphoglucomutase, first 3 domains"/>
    <property type="match status" value="3"/>
</dbReference>
<keyword evidence="7" id="KW-0460">Magnesium</keyword>
<keyword evidence="9" id="KW-0732">Signal</keyword>
<dbReference type="OrthoDB" id="2291at2759"/>
<evidence type="ECO:0000256" key="7">
    <source>
        <dbReference type="ARBA" id="ARBA00022842"/>
    </source>
</evidence>
<dbReference type="GO" id="GO:0005975">
    <property type="term" value="P:carbohydrate metabolic process"/>
    <property type="evidence" value="ECO:0007669"/>
    <property type="project" value="InterPro"/>
</dbReference>
<dbReference type="Proteomes" id="UP000095751">
    <property type="component" value="Unassembled WGS sequence"/>
</dbReference>
<evidence type="ECO:0000259" key="12">
    <source>
        <dbReference type="Pfam" id="PF02880"/>
    </source>
</evidence>
<dbReference type="FunFam" id="3.40.120.10:FF:000004">
    <property type="entry name" value="Phosphoglucomutase 5"/>
    <property type="match status" value="1"/>
</dbReference>
<dbReference type="PRINTS" id="PR00509">
    <property type="entry name" value="PGMPMM"/>
</dbReference>
<dbReference type="InterPro" id="IPR005846">
    <property type="entry name" value="A-D-PHexomutase_a/b/a-III"/>
</dbReference>
<evidence type="ECO:0000256" key="1">
    <source>
        <dbReference type="ARBA" id="ARBA00000443"/>
    </source>
</evidence>
<evidence type="ECO:0000259" key="11">
    <source>
        <dbReference type="Pfam" id="PF02879"/>
    </source>
</evidence>
<dbReference type="EC" id="5.4.2.2" evidence="4"/>
<evidence type="ECO:0000256" key="4">
    <source>
        <dbReference type="ARBA" id="ARBA00012728"/>
    </source>
</evidence>
<dbReference type="GO" id="GO:0004614">
    <property type="term" value="F:phosphoglucomutase activity"/>
    <property type="evidence" value="ECO:0007669"/>
    <property type="project" value="UniProtKB-EC"/>
</dbReference>
<dbReference type="SUPFAM" id="SSF55957">
    <property type="entry name" value="Phosphoglucomutase, C-terminal domain"/>
    <property type="match status" value="1"/>
</dbReference>
<evidence type="ECO:0000256" key="5">
    <source>
        <dbReference type="ARBA" id="ARBA00022553"/>
    </source>
</evidence>
<dbReference type="InterPro" id="IPR005844">
    <property type="entry name" value="A-D-PHexomutase_a/b/a-I"/>
</dbReference>
<feature type="domain" description="Alpha-D-phosphohexomutase alpha/beta/alpha" evidence="12">
    <location>
        <begin position="387"/>
        <end position="499"/>
    </location>
</feature>
<feature type="domain" description="Alpha-D-phosphohexomutase alpha/beta/alpha" evidence="11">
    <location>
        <begin position="263"/>
        <end position="377"/>
    </location>
</feature>
<organism evidence="13 14">
    <name type="scientific">Fragilariopsis cylindrus CCMP1102</name>
    <dbReference type="NCBI Taxonomy" id="635003"/>
    <lineage>
        <taxon>Eukaryota</taxon>
        <taxon>Sar</taxon>
        <taxon>Stramenopiles</taxon>
        <taxon>Ochrophyta</taxon>
        <taxon>Bacillariophyta</taxon>
        <taxon>Bacillariophyceae</taxon>
        <taxon>Bacillariophycidae</taxon>
        <taxon>Bacillariales</taxon>
        <taxon>Bacillariaceae</taxon>
        <taxon>Fragilariopsis</taxon>
    </lineage>
</organism>
<gene>
    <name evidence="13" type="primary">PGM2</name>
    <name evidence="13" type="ORF">FRACYDRAFT_263231</name>
</gene>
<dbReference type="KEGG" id="fcy:FRACYDRAFT_263231"/>
<proteinExistence type="inferred from homology"/>
<protein>
    <recommendedName>
        <fullName evidence="4">phosphoglucomutase (alpha-D-glucose-1,6-bisphosphate-dependent)</fullName>
        <ecNumber evidence="4">5.4.2.2</ecNumber>
    </recommendedName>
</protein>
<dbReference type="AlphaFoldDB" id="A0A1E7F2R6"/>
<feature type="chain" id="PRO_5009192562" description="phosphoglucomutase (alpha-D-glucose-1,6-bisphosphate-dependent)" evidence="9">
    <location>
        <begin position="23"/>
        <end position="661"/>
    </location>
</feature>
<evidence type="ECO:0000313" key="14">
    <source>
        <dbReference type="Proteomes" id="UP000095751"/>
    </source>
</evidence>
<dbReference type="InterPro" id="IPR016066">
    <property type="entry name" value="A-D-PHexomutase_CS"/>
</dbReference>
<dbReference type="PANTHER" id="PTHR22573:SF2">
    <property type="entry name" value="PHOSPHOGLUCOMUTASE"/>
    <property type="match status" value="1"/>
</dbReference>
<dbReference type="EMBL" id="KV784365">
    <property type="protein sequence ID" value="OEU12437.1"/>
    <property type="molecule type" value="Genomic_DNA"/>
</dbReference>
<dbReference type="Gene3D" id="3.30.310.50">
    <property type="entry name" value="Alpha-D-phosphohexomutase, C-terminal domain"/>
    <property type="match status" value="1"/>
</dbReference>
<evidence type="ECO:0000256" key="8">
    <source>
        <dbReference type="ARBA" id="ARBA00023235"/>
    </source>
</evidence>
<dbReference type="Pfam" id="PF02879">
    <property type="entry name" value="PGM_PMM_II"/>
    <property type="match status" value="1"/>
</dbReference>
<evidence type="ECO:0000259" key="10">
    <source>
        <dbReference type="Pfam" id="PF02878"/>
    </source>
</evidence>
<dbReference type="Pfam" id="PF02878">
    <property type="entry name" value="PGM_PMM_I"/>
    <property type="match status" value="1"/>
</dbReference>
<dbReference type="Gene3D" id="3.40.120.10">
    <property type="entry name" value="Alpha-D-Glucose-1,6-Bisphosphate, subunit A, domain 3"/>
    <property type="match status" value="3"/>
</dbReference>
<dbReference type="FunFam" id="3.30.310.50:FF:000002">
    <property type="entry name" value="Phosphoglucomutase 5"/>
    <property type="match status" value="1"/>
</dbReference>
<dbReference type="GO" id="GO:0005829">
    <property type="term" value="C:cytosol"/>
    <property type="evidence" value="ECO:0007669"/>
    <property type="project" value="TreeGrafter"/>
</dbReference>
<feature type="domain" description="Alpha-D-phosphohexomutase alpha/beta/alpha" evidence="10">
    <location>
        <begin position="75"/>
        <end position="225"/>
    </location>
</feature>
<keyword evidence="8" id="KW-0413">Isomerase</keyword>
<evidence type="ECO:0000256" key="9">
    <source>
        <dbReference type="SAM" id="SignalP"/>
    </source>
</evidence>
<evidence type="ECO:0000256" key="3">
    <source>
        <dbReference type="ARBA" id="ARBA00010231"/>
    </source>
</evidence>
<dbReference type="InterPro" id="IPR045244">
    <property type="entry name" value="PGM"/>
</dbReference>
<dbReference type="NCBIfam" id="NF005737">
    <property type="entry name" value="PRK07564.1-1"/>
    <property type="match status" value="1"/>
</dbReference>
<keyword evidence="14" id="KW-1185">Reference proteome</keyword>
<evidence type="ECO:0000313" key="13">
    <source>
        <dbReference type="EMBL" id="OEU12437.1"/>
    </source>
</evidence>
<accession>A0A1E7F2R6</accession>
<evidence type="ECO:0000256" key="2">
    <source>
        <dbReference type="ARBA" id="ARBA00001946"/>
    </source>
</evidence>